<keyword evidence="1" id="KW-1133">Transmembrane helix</keyword>
<feature type="transmembrane region" description="Helical" evidence="1">
    <location>
        <begin position="93"/>
        <end position="111"/>
    </location>
</feature>
<keyword evidence="3" id="KW-1185">Reference proteome</keyword>
<comment type="caution">
    <text evidence="2">The sequence shown here is derived from an EMBL/GenBank/DDBJ whole genome shotgun (WGS) entry which is preliminary data.</text>
</comment>
<dbReference type="EMBL" id="JAABNR010000006">
    <property type="protein sequence ID" value="NBZ87503.1"/>
    <property type="molecule type" value="Genomic_DNA"/>
</dbReference>
<keyword evidence="1" id="KW-0472">Membrane</keyword>
<keyword evidence="1" id="KW-0812">Transmembrane</keyword>
<accession>A0AAE4YA34</accession>
<protein>
    <submittedName>
        <fullName evidence="2">Uncharacterized protein</fullName>
    </submittedName>
</protein>
<gene>
    <name evidence="2" type="ORF">GV832_07915</name>
</gene>
<dbReference type="RefSeq" id="WP_168774314.1">
    <property type="nucleotide sequence ID" value="NZ_JAABNR010000006.1"/>
</dbReference>
<feature type="transmembrane region" description="Helical" evidence="1">
    <location>
        <begin position="62"/>
        <end position="81"/>
    </location>
</feature>
<reference evidence="2" key="1">
    <citation type="submission" date="2020-01" db="EMBL/GenBank/DDBJ databases">
        <authorList>
            <person name="Chen W.-M."/>
        </authorList>
    </citation>
    <scope>NUCLEOTIDE SEQUENCE</scope>
    <source>
        <strain evidence="2">CYK-10</strain>
    </source>
</reference>
<sequence>MGRADLMRLALAFCLTMALDVLLTLVSSSVILMVVFATQGVFRDGMDGAQAAELMRDEGLHLALQLGVGLPCTFLAAWIGARVARRAERLMPPLAFLTLSLASFLWSNSPVEPLKDTLLLVISLLAALAGGALARRGRLKREAAKARSLAAQF</sequence>
<organism evidence="2 3">
    <name type="scientific">Stagnihabitans tardus</name>
    <dbReference type="NCBI Taxonomy" id="2699202"/>
    <lineage>
        <taxon>Bacteria</taxon>
        <taxon>Pseudomonadati</taxon>
        <taxon>Pseudomonadota</taxon>
        <taxon>Alphaproteobacteria</taxon>
        <taxon>Rhodobacterales</taxon>
        <taxon>Paracoccaceae</taxon>
        <taxon>Stagnihabitans</taxon>
    </lineage>
</organism>
<dbReference type="Proteomes" id="UP001193501">
    <property type="component" value="Unassembled WGS sequence"/>
</dbReference>
<feature type="transmembrane region" description="Helical" evidence="1">
    <location>
        <begin position="9"/>
        <end position="42"/>
    </location>
</feature>
<dbReference type="AlphaFoldDB" id="A0AAE4YA34"/>
<evidence type="ECO:0000313" key="2">
    <source>
        <dbReference type="EMBL" id="NBZ87503.1"/>
    </source>
</evidence>
<feature type="transmembrane region" description="Helical" evidence="1">
    <location>
        <begin position="117"/>
        <end position="134"/>
    </location>
</feature>
<proteinExistence type="predicted"/>
<name>A0AAE4YA34_9RHOB</name>
<evidence type="ECO:0000313" key="3">
    <source>
        <dbReference type="Proteomes" id="UP001193501"/>
    </source>
</evidence>
<evidence type="ECO:0000256" key="1">
    <source>
        <dbReference type="SAM" id="Phobius"/>
    </source>
</evidence>